<dbReference type="Proteomes" id="UP000499080">
    <property type="component" value="Unassembled WGS sequence"/>
</dbReference>
<accession>A0A4Y2JR23</accession>
<evidence type="ECO:0000313" key="2">
    <source>
        <dbReference type="Proteomes" id="UP000499080"/>
    </source>
</evidence>
<keyword evidence="2" id="KW-1185">Reference proteome</keyword>
<gene>
    <name evidence="1" type="ORF">AVEN_155234_1</name>
</gene>
<dbReference type="EMBL" id="BGPR01003741">
    <property type="protein sequence ID" value="GBM91889.1"/>
    <property type="molecule type" value="Genomic_DNA"/>
</dbReference>
<protein>
    <submittedName>
        <fullName evidence="1">Uncharacterized protein</fullName>
    </submittedName>
</protein>
<proteinExistence type="predicted"/>
<organism evidence="1 2">
    <name type="scientific">Araneus ventricosus</name>
    <name type="common">Orbweaver spider</name>
    <name type="synonym">Epeira ventricosa</name>
    <dbReference type="NCBI Taxonomy" id="182803"/>
    <lineage>
        <taxon>Eukaryota</taxon>
        <taxon>Metazoa</taxon>
        <taxon>Ecdysozoa</taxon>
        <taxon>Arthropoda</taxon>
        <taxon>Chelicerata</taxon>
        <taxon>Arachnida</taxon>
        <taxon>Araneae</taxon>
        <taxon>Araneomorphae</taxon>
        <taxon>Entelegynae</taxon>
        <taxon>Araneoidea</taxon>
        <taxon>Araneidae</taxon>
        <taxon>Araneus</taxon>
    </lineage>
</organism>
<reference evidence="1 2" key="1">
    <citation type="journal article" date="2019" name="Sci. Rep.">
        <title>Orb-weaving spider Araneus ventricosus genome elucidates the spidroin gene catalogue.</title>
        <authorList>
            <person name="Kono N."/>
            <person name="Nakamura H."/>
            <person name="Ohtoshi R."/>
            <person name="Moran D.A.P."/>
            <person name="Shinohara A."/>
            <person name="Yoshida Y."/>
            <person name="Fujiwara M."/>
            <person name="Mori M."/>
            <person name="Tomita M."/>
            <person name="Arakawa K."/>
        </authorList>
    </citation>
    <scope>NUCLEOTIDE SEQUENCE [LARGE SCALE GENOMIC DNA]</scope>
</reference>
<evidence type="ECO:0000313" key="1">
    <source>
        <dbReference type="EMBL" id="GBM91889.1"/>
    </source>
</evidence>
<sequence>MVDRVATTLIHSSLKLLNKQWLLARYGTKSGENASSSFHKLLGKSCLSITSETVPFIRSLRLERPLSPAFNALYLPCRVPISPENAQAFNFWYIYVRVKIPFSFRIHPPPIPTKQKKLDFFSSSRAFPKDITALFVLLENDFSLSQVPLAQGFSLLQQTVLFWCLWTWIIPGNGFVALLP</sequence>
<name>A0A4Y2JR23_ARAVE</name>
<dbReference type="AlphaFoldDB" id="A0A4Y2JR23"/>
<comment type="caution">
    <text evidence="1">The sequence shown here is derived from an EMBL/GenBank/DDBJ whole genome shotgun (WGS) entry which is preliminary data.</text>
</comment>